<dbReference type="RefSeq" id="XP_024573532.1">
    <property type="nucleotide sequence ID" value="XM_024722457.1"/>
</dbReference>
<dbReference type="AlphaFoldDB" id="A0A0N7L3Y4"/>
<evidence type="ECO:0000256" key="1">
    <source>
        <dbReference type="SAM" id="MobiDB-lite"/>
    </source>
</evidence>
<keyword evidence="3" id="KW-1185">Reference proteome</keyword>
<evidence type="ECO:0000313" key="3">
    <source>
        <dbReference type="Proteomes" id="UP000054928"/>
    </source>
</evidence>
<dbReference type="GeneID" id="36399666"/>
<sequence>MNDNKSKTRPRQRFFGASNNEHLRKSPSSSASQDSFQSEARTWPILKQPLKAEELVLDDNILFKLRLKVLQLLEDSTKIRTTPFSIDSNTLKTLKTHETNLKGLKDEVHVFHKVADTSGINHLINRELRWLEVKSNVFSALNSGTVFSKREVLLKHLYEVGPDEATLVLMELRHMLSLNQVDQLITQYNKEIDQLITQYNKKNWDAQFSLLTGKSAADAEQYMRSQNDEETKLLGDWVTAFTSEIGQPFDIPSILLSDTMQRFISFAKEIKQAKINRNQISIAEPAHKSH</sequence>
<accession>A0A0N7L3Y4</accession>
<feature type="compositionally biased region" description="Low complexity" evidence="1">
    <location>
        <begin position="26"/>
        <end position="35"/>
    </location>
</feature>
<organism evidence="2 3">
    <name type="scientific">Plasmopara halstedii</name>
    <name type="common">Downy mildew of sunflower</name>
    <dbReference type="NCBI Taxonomy" id="4781"/>
    <lineage>
        <taxon>Eukaryota</taxon>
        <taxon>Sar</taxon>
        <taxon>Stramenopiles</taxon>
        <taxon>Oomycota</taxon>
        <taxon>Peronosporomycetes</taxon>
        <taxon>Peronosporales</taxon>
        <taxon>Peronosporaceae</taxon>
        <taxon>Plasmopara</taxon>
    </lineage>
</organism>
<evidence type="ECO:0000313" key="2">
    <source>
        <dbReference type="EMBL" id="CEG37163.1"/>
    </source>
</evidence>
<feature type="region of interest" description="Disordered" evidence="1">
    <location>
        <begin position="1"/>
        <end position="35"/>
    </location>
</feature>
<reference evidence="3" key="1">
    <citation type="submission" date="2014-09" db="EMBL/GenBank/DDBJ databases">
        <authorList>
            <person name="Sharma Rahul"/>
            <person name="Thines Marco"/>
        </authorList>
    </citation>
    <scope>NUCLEOTIDE SEQUENCE [LARGE SCALE GENOMIC DNA]</scope>
</reference>
<proteinExistence type="predicted"/>
<dbReference type="EMBL" id="CCYD01000261">
    <property type="protein sequence ID" value="CEG37163.1"/>
    <property type="molecule type" value="Genomic_DNA"/>
</dbReference>
<name>A0A0N7L3Y4_PLAHL</name>
<protein>
    <submittedName>
        <fullName evidence="2">Uncharacterized protein</fullName>
    </submittedName>
</protein>
<dbReference type="Proteomes" id="UP000054928">
    <property type="component" value="Unassembled WGS sequence"/>
</dbReference>